<dbReference type="Pfam" id="PF14988">
    <property type="entry name" value="DUF4515"/>
    <property type="match status" value="1"/>
</dbReference>
<evidence type="ECO:0000313" key="6">
    <source>
        <dbReference type="Proteomes" id="UP000812440"/>
    </source>
</evidence>
<name>A0A8T2IKA6_9PIPI</name>
<organism evidence="5 6">
    <name type="scientific">Hymenochirus boettgeri</name>
    <name type="common">Congo dwarf clawed frog</name>
    <dbReference type="NCBI Taxonomy" id="247094"/>
    <lineage>
        <taxon>Eukaryota</taxon>
        <taxon>Metazoa</taxon>
        <taxon>Chordata</taxon>
        <taxon>Craniata</taxon>
        <taxon>Vertebrata</taxon>
        <taxon>Euteleostomi</taxon>
        <taxon>Amphibia</taxon>
        <taxon>Batrachia</taxon>
        <taxon>Anura</taxon>
        <taxon>Pipoidea</taxon>
        <taxon>Pipidae</taxon>
        <taxon>Pipinae</taxon>
        <taxon>Hymenochirus</taxon>
    </lineage>
</organism>
<dbReference type="PANTHER" id="PTHR14845:SF0">
    <property type="entry name" value="DUF4515 DOMAIN-CONTAINING PROTEIN"/>
    <property type="match status" value="1"/>
</dbReference>
<accession>A0A8T2IKA6</accession>
<reference evidence="5" key="1">
    <citation type="thesis" date="2020" institute="ProQuest LLC" country="789 East Eisenhower Parkway, Ann Arbor, MI, USA">
        <title>Comparative Genomics and Chromosome Evolution.</title>
        <authorList>
            <person name="Mudd A.B."/>
        </authorList>
    </citation>
    <scope>NUCLEOTIDE SEQUENCE</scope>
    <source>
        <strain evidence="5">Female2</strain>
        <tissue evidence="5">Blood</tissue>
    </source>
</reference>
<feature type="compositionally biased region" description="Basic and acidic residues" evidence="3">
    <location>
        <begin position="9"/>
        <end position="26"/>
    </location>
</feature>
<sequence length="289" mass="34274">MPPKQKVPKKGENKTKNDAPAEEKETVLENKERIVSEKELQLQGEHNQLAAEQEGLRKRLEKLRKENEFLQEEAERVRIESQEYLSYMSKRSQRGEDVIVSLSDQNQRDLEDINKQKTELESKYQMEEDQLKEKLLQRESELAKVMKELEELQPMKELQRKQLLQIKELEEEVMATRGRHAEAMLKVKRDFLREKAQCQEDSEKSLNQLAQKAHDEAKKSILEVSSKVKVENQQLRQELLHLIRSARILQAQKQKLEEQNRQLEREQQCRKELGNVHHKFQKISLLPPE</sequence>
<feature type="coiled-coil region" evidence="2">
    <location>
        <begin position="232"/>
        <end position="276"/>
    </location>
</feature>
<evidence type="ECO:0000256" key="2">
    <source>
        <dbReference type="SAM" id="Coils"/>
    </source>
</evidence>
<dbReference type="PANTHER" id="PTHR14845">
    <property type="entry name" value="COILED-COIL DOMAIN-CONTAINING 166"/>
    <property type="match status" value="1"/>
</dbReference>
<evidence type="ECO:0000259" key="4">
    <source>
        <dbReference type="Pfam" id="PF14988"/>
    </source>
</evidence>
<dbReference type="OrthoDB" id="2129492at2759"/>
<feature type="region of interest" description="Disordered" evidence="3">
    <location>
        <begin position="1"/>
        <end position="26"/>
    </location>
</feature>
<dbReference type="InterPro" id="IPR032777">
    <property type="entry name" value="DUF4515"/>
</dbReference>
<comment type="caution">
    <text evidence="5">The sequence shown here is derived from an EMBL/GenBank/DDBJ whole genome shotgun (WGS) entry which is preliminary data.</text>
</comment>
<gene>
    <name evidence="5" type="ORF">GDO86_020360</name>
</gene>
<proteinExistence type="predicted"/>
<keyword evidence="6" id="KW-1185">Reference proteome</keyword>
<keyword evidence="1 2" id="KW-0175">Coiled coil</keyword>
<evidence type="ECO:0000256" key="1">
    <source>
        <dbReference type="ARBA" id="ARBA00023054"/>
    </source>
</evidence>
<evidence type="ECO:0000313" key="5">
    <source>
        <dbReference type="EMBL" id="KAG8430576.1"/>
    </source>
</evidence>
<feature type="domain" description="DUF4515" evidence="4">
    <location>
        <begin position="80"/>
        <end position="270"/>
    </location>
</feature>
<dbReference type="AlphaFoldDB" id="A0A8T2IKA6"/>
<dbReference type="EMBL" id="JAACNH010000827">
    <property type="protein sequence ID" value="KAG8430576.1"/>
    <property type="molecule type" value="Genomic_DNA"/>
</dbReference>
<evidence type="ECO:0000256" key="3">
    <source>
        <dbReference type="SAM" id="MobiDB-lite"/>
    </source>
</evidence>
<protein>
    <recommendedName>
        <fullName evidence="4">DUF4515 domain-containing protein</fullName>
    </recommendedName>
</protein>
<dbReference type="Proteomes" id="UP000812440">
    <property type="component" value="Unassembled WGS sequence"/>
</dbReference>